<organism evidence="1 2">
    <name type="scientific">Candidatus Woesebacteria bacterium GW2011_GWA1_43_12</name>
    <dbReference type="NCBI Taxonomy" id="1618557"/>
    <lineage>
        <taxon>Bacteria</taxon>
        <taxon>Candidatus Woeseibacteriota</taxon>
    </lineage>
</organism>
<dbReference type="Proteomes" id="UP000034669">
    <property type="component" value="Unassembled WGS sequence"/>
</dbReference>
<dbReference type="PANTHER" id="PTHR43861">
    <property type="entry name" value="TRANS-ACONITATE 2-METHYLTRANSFERASE-RELATED"/>
    <property type="match status" value="1"/>
</dbReference>
<dbReference type="AlphaFoldDB" id="A0A0G1CYF4"/>
<keyword evidence="1" id="KW-0489">Methyltransferase</keyword>
<dbReference type="InterPro" id="IPR029063">
    <property type="entry name" value="SAM-dependent_MTases_sf"/>
</dbReference>
<evidence type="ECO:0000313" key="2">
    <source>
        <dbReference type="Proteomes" id="UP000034669"/>
    </source>
</evidence>
<gene>
    <name evidence="1" type="ORF">UV66_C0001G0152</name>
</gene>
<protein>
    <submittedName>
        <fullName evidence="1">Methyltransferase type 11</fullName>
    </submittedName>
</protein>
<dbReference type="PANTHER" id="PTHR43861:SF6">
    <property type="entry name" value="METHYLTRANSFERASE TYPE 11"/>
    <property type="match status" value="1"/>
</dbReference>
<accession>A0A0G1CYF4</accession>
<name>A0A0G1CYF4_9BACT</name>
<sequence length="196" mass="22671">MYVNWADGWVRFLDKYVDIKRGERRSLHELGASLGYFSRIFKNRGFDVTGSDISSFIVGKAGKIQKDIKFFKFDVEKDSTDKKYDFVVAFEVLEHLKNPEKSLKNIRSMLKKGGTLVFSTPFPTKRSLTDPTHINVHPAFWWVKKGKSAGFSGTKVVYATFIPLMYRISKYFSFGFPIKTNLPYINSTCFLVFRNK</sequence>
<reference evidence="1 2" key="1">
    <citation type="journal article" date="2015" name="Nature">
        <title>rRNA introns, odd ribosomes, and small enigmatic genomes across a large radiation of phyla.</title>
        <authorList>
            <person name="Brown C.T."/>
            <person name="Hug L.A."/>
            <person name="Thomas B.C."/>
            <person name="Sharon I."/>
            <person name="Castelle C.J."/>
            <person name="Singh A."/>
            <person name="Wilkins M.J."/>
            <person name="Williams K.H."/>
            <person name="Banfield J.F."/>
        </authorList>
    </citation>
    <scope>NUCLEOTIDE SEQUENCE [LARGE SCALE GENOMIC DNA]</scope>
</reference>
<comment type="caution">
    <text evidence="1">The sequence shown here is derived from an EMBL/GenBank/DDBJ whole genome shotgun (WGS) entry which is preliminary data.</text>
</comment>
<dbReference type="GO" id="GO:0008168">
    <property type="term" value="F:methyltransferase activity"/>
    <property type="evidence" value="ECO:0007669"/>
    <property type="project" value="UniProtKB-KW"/>
</dbReference>
<dbReference type="EMBL" id="LCFI01000001">
    <property type="protein sequence ID" value="KKS90795.1"/>
    <property type="molecule type" value="Genomic_DNA"/>
</dbReference>
<dbReference type="GO" id="GO:0032259">
    <property type="term" value="P:methylation"/>
    <property type="evidence" value="ECO:0007669"/>
    <property type="project" value="UniProtKB-KW"/>
</dbReference>
<proteinExistence type="predicted"/>
<dbReference type="SUPFAM" id="SSF53335">
    <property type="entry name" value="S-adenosyl-L-methionine-dependent methyltransferases"/>
    <property type="match status" value="1"/>
</dbReference>
<evidence type="ECO:0000313" key="1">
    <source>
        <dbReference type="EMBL" id="KKS90795.1"/>
    </source>
</evidence>
<dbReference type="Gene3D" id="3.40.50.150">
    <property type="entry name" value="Vaccinia Virus protein VP39"/>
    <property type="match status" value="1"/>
</dbReference>
<dbReference type="CDD" id="cd02440">
    <property type="entry name" value="AdoMet_MTases"/>
    <property type="match status" value="1"/>
</dbReference>
<dbReference type="Pfam" id="PF13489">
    <property type="entry name" value="Methyltransf_23"/>
    <property type="match status" value="1"/>
</dbReference>
<keyword evidence="1" id="KW-0808">Transferase</keyword>